<feature type="transmembrane region" description="Helical" evidence="2">
    <location>
        <begin position="250"/>
        <end position="269"/>
    </location>
</feature>
<dbReference type="SMART" id="SM00267">
    <property type="entry name" value="GGDEF"/>
    <property type="match status" value="1"/>
</dbReference>
<keyword evidence="5" id="KW-1185">Reference proteome</keyword>
<feature type="transmembrane region" description="Helical" evidence="2">
    <location>
        <begin position="180"/>
        <end position="204"/>
    </location>
</feature>
<keyword evidence="2" id="KW-0812">Transmembrane</keyword>
<feature type="domain" description="GGDEF" evidence="3">
    <location>
        <begin position="345"/>
        <end position="467"/>
    </location>
</feature>
<feature type="transmembrane region" description="Helical" evidence="2">
    <location>
        <begin position="117"/>
        <end position="138"/>
    </location>
</feature>
<dbReference type="GO" id="GO:1902201">
    <property type="term" value="P:negative regulation of bacterial-type flagellum-dependent cell motility"/>
    <property type="evidence" value="ECO:0007669"/>
    <property type="project" value="TreeGrafter"/>
</dbReference>
<sequence length="510" mass="52772">MSLVLLTLLVLVAMSAVPDPAGDLASTLYLLPVVGATALLAAGVRRVPPARRGPWRAILVAQVMLLAGELLQWGLGLAGSVAWPTPADVLYLLAFLPLAAGYVGFSRPRGAGHRSGLLDATIVTVSAATVWGVVLIVPLASDGTAVLRDRVLACAYPTIDILLVHLLARMLTGPAKRTAAFWLLVAATAAELGADVVMNVVQLTTGDDASPRGANVLWQLFYVLLAAAAWSASAPSLAEKKPRSTLGLTVPRLATLALAAMLPSVLLLVEAARSEMSTVALLAAGSLVLVALVVARIWTLLQQNRSQAVQLAALARTDPLTGIANRRTWDHELSRACATALRDGTSLVVGLLDLDHFKAYNDSRGHQAGDALLKAVTAAWGDALGNRGVLARWGGEEFAVLLPGPCAEEAVAVLDGLRTLVPDDQTCSVGVARWDGTEDPSTLLRRADEALYAAKTGGRNRLVVAVQPAGRAPGTAVSGARPAAGPASADADGPGALPRPRPARAPSPSS</sequence>
<feature type="transmembrane region" description="Helical" evidence="2">
    <location>
        <begin position="150"/>
        <end position="168"/>
    </location>
</feature>
<feature type="compositionally biased region" description="Low complexity" evidence="1">
    <location>
        <begin position="476"/>
        <end position="496"/>
    </location>
</feature>
<dbReference type="InterPro" id="IPR050469">
    <property type="entry name" value="Diguanylate_Cyclase"/>
</dbReference>
<feature type="transmembrane region" description="Helical" evidence="2">
    <location>
        <begin position="281"/>
        <end position="301"/>
    </location>
</feature>
<dbReference type="CDD" id="cd01949">
    <property type="entry name" value="GGDEF"/>
    <property type="match status" value="1"/>
</dbReference>
<evidence type="ECO:0000256" key="2">
    <source>
        <dbReference type="SAM" id="Phobius"/>
    </source>
</evidence>
<dbReference type="PANTHER" id="PTHR45138">
    <property type="entry name" value="REGULATORY COMPONENTS OF SENSORY TRANSDUCTION SYSTEM"/>
    <property type="match status" value="1"/>
</dbReference>
<evidence type="ECO:0000256" key="1">
    <source>
        <dbReference type="SAM" id="MobiDB-lite"/>
    </source>
</evidence>
<dbReference type="STRING" id="988821.SAMN05421867_103199"/>
<dbReference type="Proteomes" id="UP000199012">
    <property type="component" value="Unassembled WGS sequence"/>
</dbReference>
<feature type="compositionally biased region" description="Pro residues" evidence="1">
    <location>
        <begin position="497"/>
        <end position="510"/>
    </location>
</feature>
<dbReference type="NCBIfam" id="TIGR00254">
    <property type="entry name" value="GGDEF"/>
    <property type="match status" value="1"/>
</dbReference>
<organism evidence="4 5">
    <name type="scientific">Cellulomonas marina</name>
    <dbReference type="NCBI Taxonomy" id="988821"/>
    <lineage>
        <taxon>Bacteria</taxon>
        <taxon>Bacillati</taxon>
        <taxon>Actinomycetota</taxon>
        <taxon>Actinomycetes</taxon>
        <taxon>Micrococcales</taxon>
        <taxon>Cellulomonadaceae</taxon>
        <taxon>Cellulomonas</taxon>
    </lineage>
</organism>
<protein>
    <submittedName>
        <fullName evidence="4">Diguanylate cyclase (GGDEF) domain-containing protein</fullName>
    </submittedName>
</protein>
<feature type="region of interest" description="Disordered" evidence="1">
    <location>
        <begin position="471"/>
        <end position="510"/>
    </location>
</feature>
<dbReference type="Pfam" id="PF00990">
    <property type="entry name" value="GGDEF"/>
    <property type="match status" value="1"/>
</dbReference>
<dbReference type="GO" id="GO:0043709">
    <property type="term" value="P:cell adhesion involved in single-species biofilm formation"/>
    <property type="evidence" value="ECO:0007669"/>
    <property type="project" value="TreeGrafter"/>
</dbReference>
<evidence type="ECO:0000259" key="3">
    <source>
        <dbReference type="PROSITE" id="PS50887"/>
    </source>
</evidence>
<accession>A0A1I0WS28</accession>
<name>A0A1I0WS28_9CELL</name>
<feature type="transmembrane region" description="Helical" evidence="2">
    <location>
        <begin position="89"/>
        <end position="105"/>
    </location>
</feature>
<dbReference type="PANTHER" id="PTHR45138:SF24">
    <property type="entry name" value="DIGUANYLATE CYCLASE DGCC-RELATED"/>
    <property type="match status" value="1"/>
</dbReference>
<dbReference type="GO" id="GO:0005886">
    <property type="term" value="C:plasma membrane"/>
    <property type="evidence" value="ECO:0007669"/>
    <property type="project" value="TreeGrafter"/>
</dbReference>
<evidence type="ECO:0000313" key="4">
    <source>
        <dbReference type="EMBL" id="SFA91582.1"/>
    </source>
</evidence>
<feature type="transmembrane region" description="Helical" evidence="2">
    <location>
        <begin position="28"/>
        <end position="45"/>
    </location>
</feature>
<dbReference type="InterPro" id="IPR043128">
    <property type="entry name" value="Rev_trsase/Diguanyl_cyclase"/>
</dbReference>
<keyword evidence="2" id="KW-1133">Transmembrane helix</keyword>
<dbReference type="AlphaFoldDB" id="A0A1I0WS28"/>
<reference evidence="4 5" key="1">
    <citation type="submission" date="2016-10" db="EMBL/GenBank/DDBJ databases">
        <authorList>
            <person name="de Groot N.N."/>
        </authorList>
    </citation>
    <scope>NUCLEOTIDE SEQUENCE [LARGE SCALE GENOMIC DNA]</scope>
    <source>
        <strain evidence="4 5">CGMCC 4.6945</strain>
    </source>
</reference>
<feature type="transmembrane region" description="Helical" evidence="2">
    <location>
        <begin position="57"/>
        <end position="83"/>
    </location>
</feature>
<dbReference type="InterPro" id="IPR000160">
    <property type="entry name" value="GGDEF_dom"/>
</dbReference>
<gene>
    <name evidence="4" type="ORF">SAMN05421867_103199</name>
</gene>
<evidence type="ECO:0000313" key="5">
    <source>
        <dbReference type="Proteomes" id="UP000199012"/>
    </source>
</evidence>
<dbReference type="InterPro" id="IPR029787">
    <property type="entry name" value="Nucleotide_cyclase"/>
</dbReference>
<dbReference type="SUPFAM" id="SSF55073">
    <property type="entry name" value="Nucleotide cyclase"/>
    <property type="match status" value="1"/>
</dbReference>
<feature type="transmembrane region" description="Helical" evidence="2">
    <location>
        <begin position="216"/>
        <end position="238"/>
    </location>
</feature>
<dbReference type="GO" id="GO:0052621">
    <property type="term" value="F:diguanylate cyclase activity"/>
    <property type="evidence" value="ECO:0007669"/>
    <property type="project" value="TreeGrafter"/>
</dbReference>
<keyword evidence="2" id="KW-0472">Membrane</keyword>
<dbReference type="EMBL" id="FOKA01000003">
    <property type="protein sequence ID" value="SFA91582.1"/>
    <property type="molecule type" value="Genomic_DNA"/>
</dbReference>
<dbReference type="PROSITE" id="PS50887">
    <property type="entry name" value="GGDEF"/>
    <property type="match status" value="1"/>
</dbReference>
<proteinExistence type="predicted"/>
<dbReference type="FunFam" id="3.30.70.270:FF:000001">
    <property type="entry name" value="Diguanylate cyclase domain protein"/>
    <property type="match status" value="1"/>
</dbReference>
<dbReference type="Gene3D" id="3.30.70.270">
    <property type="match status" value="1"/>
</dbReference>